<keyword evidence="1 4" id="KW-0808">Transferase</keyword>
<organism evidence="4 5">
    <name type="scientific">Phytohabitans maris</name>
    <dbReference type="NCBI Taxonomy" id="3071409"/>
    <lineage>
        <taxon>Bacteria</taxon>
        <taxon>Bacillati</taxon>
        <taxon>Actinomycetota</taxon>
        <taxon>Actinomycetes</taxon>
        <taxon>Micromonosporales</taxon>
        <taxon>Micromonosporaceae</taxon>
    </lineage>
</organism>
<accession>A0ABU0Z7T1</accession>
<comment type="caution">
    <text evidence="4">The sequence shown here is derived from an EMBL/GenBank/DDBJ whole genome shotgun (WGS) entry which is preliminary data.</text>
</comment>
<dbReference type="InterPro" id="IPR000182">
    <property type="entry name" value="GNAT_dom"/>
</dbReference>
<dbReference type="RefSeq" id="WP_308710374.1">
    <property type="nucleotide sequence ID" value="NZ_JAVHUY010000001.1"/>
</dbReference>
<dbReference type="Proteomes" id="UP001230908">
    <property type="component" value="Unassembled WGS sequence"/>
</dbReference>
<dbReference type="GO" id="GO:0016746">
    <property type="term" value="F:acyltransferase activity"/>
    <property type="evidence" value="ECO:0007669"/>
    <property type="project" value="UniProtKB-KW"/>
</dbReference>
<dbReference type="Pfam" id="PF08445">
    <property type="entry name" value="FR47"/>
    <property type="match status" value="1"/>
</dbReference>
<evidence type="ECO:0000259" key="3">
    <source>
        <dbReference type="PROSITE" id="PS51186"/>
    </source>
</evidence>
<dbReference type="CDD" id="cd04301">
    <property type="entry name" value="NAT_SF"/>
    <property type="match status" value="1"/>
</dbReference>
<keyword evidence="5" id="KW-1185">Reference proteome</keyword>
<dbReference type="InterPro" id="IPR050680">
    <property type="entry name" value="YpeA/RimI_acetyltransf"/>
</dbReference>
<dbReference type="InterPro" id="IPR013653">
    <property type="entry name" value="GCN5-like_dom"/>
</dbReference>
<reference evidence="4 5" key="1">
    <citation type="submission" date="2023-08" db="EMBL/GenBank/DDBJ databases">
        <title>Phytohabitans sansha sp. nov., isolated from marine sediment.</title>
        <authorList>
            <person name="Zhao Y."/>
            <person name="Yi K."/>
        </authorList>
    </citation>
    <scope>NUCLEOTIDE SEQUENCE [LARGE SCALE GENOMIC DNA]</scope>
    <source>
        <strain evidence="4 5">ZYX-F-186</strain>
    </source>
</reference>
<evidence type="ECO:0000256" key="2">
    <source>
        <dbReference type="ARBA" id="ARBA00023315"/>
    </source>
</evidence>
<dbReference type="PANTHER" id="PTHR43420">
    <property type="entry name" value="ACETYLTRANSFERASE"/>
    <property type="match status" value="1"/>
</dbReference>
<evidence type="ECO:0000256" key="1">
    <source>
        <dbReference type="ARBA" id="ARBA00022679"/>
    </source>
</evidence>
<keyword evidence="2 4" id="KW-0012">Acyltransferase</keyword>
<dbReference type="PROSITE" id="PS51186">
    <property type="entry name" value="GNAT"/>
    <property type="match status" value="1"/>
</dbReference>
<proteinExistence type="predicted"/>
<name>A0ABU0Z7T1_9ACTN</name>
<dbReference type="EMBL" id="JAVHUY010000001">
    <property type="protein sequence ID" value="MDQ7903103.1"/>
    <property type="molecule type" value="Genomic_DNA"/>
</dbReference>
<feature type="domain" description="N-acetyltransferase" evidence="3">
    <location>
        <begin position="97"/>
        <end position="225"/>
    </location>
</feature>
<dbReference type="InterPro" id="IPR016181">
    <property type="entry name" value="Acyl_CoA_acyltransferase"/>
</dbReference>
<evidence type="ECO:0000313" key="5">
    <source>
        <dbReference type="Proteomes" id="UP001230908"/>
    </source>
</evidence>
<evidence type="ECO:0000313" key="4">
    <source>
        <dbReference type="EMBL" id="MDQ7903103.1"/>
    </source>
</evidence>
<gene>
    <name evidence="4" type="ORF">RB614_01035</name>
</gene>
<dbReference type="EC" id="2.3.1.-" evidence="4"/>
<sequence length="225" mass="23861">MTDVLDHPVWAALTGAHEHLGRRAGDAARYPSDVAPFAALRPDAGGRAWADLAAITGPGGVVATVGGAVTPSPDWAVLEVFAGVQLVDTALRAAPDPEAVPLGPADVDEMLDLVSRTEPGPFRRRTVELGAYLGIRREGRLVAMGGERFHPPGWTEISAVCTDPTHRGQGLATRIVRAVAAGIRARGETPFMHAAADNTTALRLYKSIGFSLRRDVTITVLKRHK</sequence>
<dbReference type="PANTHER" id="PTHR43420:SF3">
    <property type="entry name" value="N-ACETYLTRANSFERASE DOMAIN-CONTAINING PROTEIN"/>
    <property type="match status" value="1"/>
</dbReference>
<dbReference type="Gene3D" id="3.40.630.30">
    <property type="match status" value="1"/>
</dbReference>
<dbReference type="SUPFAM" id="SSF55729">
    <property type="entry name" value="Acyl-CoA N-acyltransferases (Nat)"/>
    <property type="match status" value="1"/>
</dbReference>
<protein>
    <submittedName>
        <fullName evidence="4">GNAT family N-acetyltransferase</fullName>
        <ecNumber evidence="4">2.3.1.-</ecNumber>
    </submittedName>
</protein>